<name>A0ABY4I268_CHIFI</name>
<dbReference type="Proteomes" id="UP000830198">
    <property type="component" value="Chromosome"/>
</dbReference>
<dbReference type="EMBL" id="CP095855">
    <property type="protein sequence ID" value="UPK69720.1"/>
    <property type="molecule type" value="Genomic_DNA"/>
</dbReference>
<dbReference type="RefSeq" id="WP_247811989.1">
    <property type="nucleotide sequence ID" value="NZ_CP095855.1"/>
</dbReference>
<gene>
    <name evidence="1" type="ORF">MYF79_00265</name>
</gene>
<evidence type="ECO:0000313" key="1">
    <source>
        <dbReference type="EMBL" id="UPK69720.1"/>
    </source>
</evidence>
<reference evidence="1 2" key="1">
    <citation type="submission" date="2022-04" db="EMBL/GenBank/DDBJ databases">
        <title>The arsenic-methylating capacity of Chitinophaga filiformis YT5 during chitin decomposition.</title>
        <authorList>
            <person name="Chen G."/>
            <person name="Liang Y."/>
        </authorList>
    </citation>
    <scope>NUCLEOTIDE SEQUENCE [LARGE SCALE GENOMIC DNA]</scope>
    <source>
        <strain evidence="1 2">YT5</strain>
    </source>
</reference>
<sequence>MMILNHLAFLINEEIPRQLRKSPILNSKFISQVMYGRYPKLEHPEQEFLSSLKNSTNEETIRIAVRSCQYSIVPLMDKLIQWLPELEVRQMENLDPDPEGRHLFKFLHKLLFDWHLFLEKNFCQYMDDDYKMPAYSRFLFHDFIMQTLVTVKSSPRFRSLDDRLQRIVTAPLEMSVSSPDENDLSYCNRNYIKKLGNQLLGFVKKGNDDVWRLYNRLQYIDFNSADYVRYLISRFRAETSAITDNRKRYIWLVERRKRVAHQLVENGTSYRSGQQSLKAVLGEWLKWEIYHTRRMLELEMISK</sequence>
<protein>
    <submittedName>
        <fullName evidence="1">Uncharacterized protein</fullName>
    </submittedName>
</protein>
<keyword evidence="2" id="KW-1185">Reference proteome</keyword>
<proteinExistence type="predicted"/>
<organism evidence="1 2">
    <name type="scientific">Chitinophaga filiformis</name>
    <name type="common">Myxococcus filiformis</name>
    <name type="synonym">Flexibacter filiformis</name>
    <dbReference type="NCBI Taxonomy" id="104663"/>
    <lineage>
        <taxon>Bacteria</taxon>
        <taxon>Pseudomonadati</taxon>
        <taxon>Bacteroidota</taxon>
        <taxon>Chitinophagia</taxon>
        <taxon>Chitinophagales</taxon>
        <taxon>Chitinophagaceae</taxon>
        <taxon>Chitinophaga</taxon>
    </lineage>
</organism>
<evidence type="ECO:0000313" key="2">
    <source>
        <dbReference type="Proteomes" id="UP000830198"/>
    </source>
</evidence>
<accession>A0ABY4I268</accession>